<reference evidence="1 2" key="1">
    <citation type="submission" date="2021-06" db="EMBL/GenBank/DDBJ databases">
        <title>Caerostris darwini draft genome.</title>
        <authorList>
            <person name="Kono N."/>
            <person name="Arakawa K."/>
        </authorList>
    </citation>
    <scope>NUCLEOTIDE SEQUENCE [LARGE SCALE GENOMIC DNA]</scope>
</reference>
<proteinExistence type="predicted"/>
<sequence>MDVVFSTRMLLHCSKAVTRKNLRHKLSVYISFVLKRPHLGFTYFPVGDDSFVFRARFKQPLCLVSVTWLPAGKSAKAKVVLLVIRAQHKRPVEERKKKKKRAKWTVESEKGENFSVGVIISPS</sequence>
<accession>A0AAV4QEC2</accession>
<comment type="caution">
    <text evidence="1">The sequence shown here is derived from an EMBL/GenBank/DDBJ whole genome shotgun (WGS) entry which is preliminary data.</text>
</comment>
<name>A0AAV4QEC2_9ARAC</name>
<evidence type="ECO:0000313" key="1">
    <source>
        <dbReference type="EMBL" id="GIY08393.1"/>
    </source>
</evidence>
<gene>
    <name evidence="1" type="ORF">CDAR_274691</name>
</gene>
<organism evidence="1 2">
    <name type="scientific">Caerostris darwini</name>
    <dbReference type="NCBI Taxonomy" id="1538125"/>
    <lineage>
        <taxon>Eukaryota</taxon>
        <taxon>Metazoa</taxon>
        <taxon>Ecdysozoa</taxon>
        <taxon>Arthropoda</taxon>
        <taxon>Chelicerata</taxon>
        <taxon>Arachnida</taxon>
        <taxon>Araneae</taxon>
        <taxon>Araneomorphae</taxon>
        <taxon>Entelegynae</taxon>
        <taxon>Araneoidea</taxon>
        <taxon>Araneidae</taxon>
        <taxon>Caerostris</taxon>
    </lineage>
</organism>
<evidence type="ECO:0000313" key="2">
    <source>
        <dbReference type="Proteomes" id="UP001054837"/>
    </source>
</evidence>
<dbReference type="Proteomes" id="UP001054837">
    <property type="component" value="Unassembled WGS sequence"/>
</dbReference>
<keyword evidence="2" id="KW-1185">Reference proteome</keyword>
<protein>
    <submittedName>
        <fullName evidence="1">Uncharacterized protein</fullName>
    </submittedName>
</protein>
<dbReference type="EMBL" id="BPLQ01004492">
    <property type="protein sequence ID" value="GIY08393.1"/>
    <property type="molecule type" value="Genomic_DNA"/>
</dbReference>
<dbReference type="AlphaFoldDB" id="A0AAV4QEC2"/>